<proteinExistence type="predicted"/>
<name>A0ACC0ARE8_CATRO</name>
<sequence length="339" mass="38147">MSIVRNRKSFSSPSLQALIPPPIPTGKGSRSAANPAFSKYIDETKEIPELILPDYFHRSDPEEINYYELILQGDEDSVNRLLRSAADYGFFQLSGHGIISSFSEEEELKSTLLENQWVFQLLGKSKWHCSNHEEVVWLPEIAEKSAANNSFGGGNLHVFGQTMKKVARKLEEIAQELAPIIGNGEIQTSKSTLVLHRYHQTTPVTDHQLPSSNNDPTNEEGEQISSKYTLSLHLLLEPGLFFSRDHEEQEEGFSVFTRRNIVIVTLGDDAEGQRTGEFKPEVLDSGPLFSIELKYYSSSSDINALDLSNSSPKKFSLGDQMLILLLLVFLYKAYCFFFS</sequence>
<gene>
    <name evidence="1" type="ORF">M9H77_22432</name>
</gene>
<evidence type="ECO:0000313" key="1">
    <source>
        <dbReference type="EMBL" id="KAI5663109.1"/>
    </source>
</evidence>
<accession>A0ACC0ARE8</accession>
<keyword evidence="2" id="KW-1185">Reference proteome</keyword>
<evidence type="ECO:0000313" key="2">
    <source>
        <dbReference type="Proteomes" id="UP001060085"/>
    </source>
</evidence>
<dbReference type="Proteomes" id="UP001060085">
    <property type="component" value="Linkage Group LG05"/>
</dbReference>
<comment type="caution">
    <text evidence="1">The sequence shown here is derived from an EMBL/GenBank/DDBJ whole genome shotgun (WGS) entry which is preliminary data.</text>
</comment>
<dbReference type="EMBL" id="CM044705">
    <property type="protein sequence ID" value="KAI5663109.1"/>
    <property type="molecule type" value="Genomic_DNA"/>
</dbReference>
<organism evidence="1 2">
    <name type="scientific">Catharanthus roseus</name>
    <name type="common">Madagascar periwinkle</name>
    <name type="synonym">Vinca rosea</name>
    <dbReference type="NCBI Taxonomy" id="4058"/>
    <lineage>
        <taxon>Eukaryota</taxon>
        <taxon>Viridiplantae</taxon>
        <taxon>Streptophyta</taxon>
        <taxon>Embryophyta</taxon>
        <taxon>Tracheophyta</taxon>
        <taxon>Spermatophyta</taxon>
        <taxon>Magnoliopsida</taxon>
        <taxon>eudicotyledons</taxon>
        <taxon>Gunneridae</taxon>
        <taxon>Pentapetalae</taxon>
        <taxon>asterids</taxon>
        <taxon>lamiids</taxon>
        <taxon>Gentianales</taxon>
        <taxon>Apocynaceae</taxon>
        <taxon>Rauvolfioideae</taxon>
        <taxon>Vinceae</taxon>
        <taxon>Catharanthinae</taxon>
        <taxon>Catharanthus</taxon>
    </lineage>
</organism>
<reference evidence="2" key="1">
    <citation type="journal article" date="2023" name="Nat. Plants">
        <title>Single-cell RNA sequencing provides a high-resolution roadmap for understanding the multicellular compartmentation of specialized metabolism.</title>
        <authorList>
            <person name="Sun S."/>
            <person name="Shen X."/>
            <person name="Li Y."/>
            <person name="Li Y."/>
            <person name="Wang S."/>
            <person name="Li R."/>
            <person name="Zhang H."/>
            <person name="Shen G."/>
            <person name="Guo B."/>
            <person name="Wei J."/>
            <person name="Xu J."/>
            <person name="St-Pierre B."/>
            <person name="Chen S."/>
            <person name="Sun C."/>
        </authorList>
    </citation>
    <scope>NUCLEOTIDE SEQUENCE [LARGE SCALE GENOMIC DNA]</scope>
</reference>
<protein>
    <submittedName>
        <fullName evidence="1">Uncharacterized protein</fullName>
    </submittedName>
</protein>